<feature type="chain" id="PRO_5046671409" description="DUF1134 domain-containing protein" evidence="1">
    <location>
        <begin position="29"/>
        <end position="206"/>
    </location>
</feature>
<organism evidence="2 3">
    <name type="scientific">Martelella mangrovi</name>
    <dbReference type="NCBI Taxonomy" id="1397477"/>
    <lineage>
        <taxon>Bacteria</taxon>
        <taxon>Pseudomonadati</taxon>
        <taxon>Pseudomonadota</taxon>
        <taxon>Alphaproteobacteria</taxon>
        <taxon>Hyphomicrobiales</taxon>
        <taxon>Aurantimonadaceae</taxon>
        <taxon>Martelella</taxon>
    </lineage>
</organism>
<accession>A0ABV2I9F6</accession>
<reference evidence="2 3" key="1">
    <citation type="submission" date="2024-06" db="EMBL/GenBank/DDBJ databases">
        <title>Genomic Encyclopedia of Type Strains, Phase IV (KMG-IV): sequencing the most valuable type-strain genomes for metagenomic binning, comparative biology and taxonomic classification.</title>
        <authorList>
            <person name="Goeker M."/>
        </authorList>
    </citation>
    <scope>NUCLEOTIDE SEQUENCE [LARGE SCALE GENOMIC DNA]</scope>
    <source>
        <strain evidence="2 3">DSM 28102</strain>
    </source>
</reference>
<keyword evidence="1" id="KW-0732">Signal</keyword>
<gene>
    <name evidence="2" type="ORF">ABID12_001486</name>
</gene>
<evidence type="ECO:0000313" key="3">
    <source>
        <dbReference type="Proteomes" id="UP001549164"/>
    </source>
</evidence>
<protein>
    <recommendedName>
        <fullName evidence="4">DUF1134 domain-containing protein</fullName>
    </recommendedName>
</protein>
<dbReference type="Pfam" id="PF06577">
    <property type="entry name" value="EipA"/>
    <property type="match status" value="1"/>
</dbReference>
<dbReference type="RefSeq" id="WP_354433684.1">
    <property type="nucleotide sequence ID" value="NZ_JBEPLY010000004.1"/>
</dbReference>
<dbReference type="Proteomes" id="UP001549164">
    <property type="component" value="Unassembled WGS sequence"/>
</dbReference>
<dbReference type="EMBL" id="JBEPLY010000004">
    <property type="protein sequence ID" value="MET3599547.1"/>
    <property type="molecule type" value="Genomic_DNA"/>
</dbReference>
<evidence type="ECO:0000256" key="1">
    <source>
        <dbReference type="SAM" id="SignalP"/>
    </source>
</evidence>
<sequence>MLARTVSRSASALIFALLLLTALCTLQAAAQTAQQPPPAAVQPQQNGNFSAQEVIDAGNTFFGSASSGLATALQNAFAKHGLPNGYILGSEGSGAFIAGLTYGEGQLNTKNAGMHKVFWQGPSIGIDYGGDGSRVMMLVYNLPAVPDLFRRFGGVSGSAYVVAGFSMQVYTNRNIVLVPVRSGIGARLGVNAGYLKLTQRPTWNPF</sequence>
<dbReference type="InterPro" id="IPR008325">
    <property type="entry name" value="EipA-like"/>
</dbReference>
<name>A0ABV2I9F6_9HYPH</name>
<proteinExistence type="predicted"/>
<keyword evidence="3" id="KW-1185">Reference proteome</keyword>
<evidence type="ECO:0000313" key="2">
    <source>
        <dbReference type="EMBL" id="MET3599547.1"/>
    </source>
</evidence>
<comment type="caution">
    <text evidence="2">The sequence shown here is derived from an EMBL/GenBank/DDBJ whole genome shotgun (WGS) entry which is preliminary data.</text>
</comment>
<dbReference type="PIRSF" id="PIRSF033924">
    <property type="entry name" value="UCP033924"/>
    <property type="match status" value="1"/>
</dbReference>
<feature type="signal peptide" evidence="1">
    <location>
        <begin position="1"/>
        <end position="28"/>
    </location>
</feature>
<evidence type="ECO:0008006" key="4">
    <source>
        <dbReference type="Google" id="ProtNLM"/>
    </source>
</evidence>